<dbReference type="PIRSF" id="PIRSF006221">
    <property type="entry name" value="Ketosamine-3-kinase"/>
    <property type="match status" value="1"/>
</dbReference>
<dbReference type="PANTHER" id="PTHR12149">
    <property type="entry name" value="FRUCTOSAMINE 3 KINASE-RELATED PROTEIN"/>
    <property type="match status" value="1"/>
</dbReference>
<name>A0AAU8AG61_9RHOB</name>
<sequence>MSRGALEQALGARITGSRALHGGDLSEVFLATLADGREAVLKRGPRVAAEARMLRAIAATGARAPEVLAQAEGWLALEALPETAPSPAGWQALGQEVRRLHGCTGPGYGWAEGYGFGPLPLDNAPRPDWPGFWAEARLRPFLPHLPARLARRVAELAARLPDLLPAVPPAALLHGDLWTGNALFMQGAAALIDPACYHGHAEVDLAMLELFGTPPAAFWQGYGPTEPGREARRPVYQLFPALVHLRLFGGGYAGMVSGLLDQAGA</sequence>
<evidence type="ECO:0000313" key="3">
    <source>
        <dbReference type="EMBL" id="XCC93932.1"/>
    </source>
</evidence>
<keyword evidence="2 3" id="KW-0418">Kinase</keyword>
<keyword evidence="2" id="KW-0808">Transferase</keyword>
<dbReference type="Gene3D" id="3.90.1200.10">
    <property type="match status" value="1"/>
</dbReference>
<reference evidence="3" key="1">
    <citation type="submission" date="2023-02" db="EMBL/GenBank/DDBJ databases">
        <title>Description and genomic characterization of Salipiger bruguierae sp. nov., isolated from the sediment of mangrove plant Bruguiera sexangula.</title>
        <authorList>
            <person name="Long M."/>
        </authorList>
    </citation>
    <scope>NUCLEOTIDE SEQUENCE</scope>
    <source>
        <strain evidence="3">H15</strain>
    </source>
</reference>
<dbReference type="AlphaFoldDB" id="A0AAU8AG61"/>
<dbReference type="InterPro" id="IPR011009">
    <property type="entry name" value="Kinase-like_dom_sf"/>
</dbReference>
<dbReference type="RefSeq" id="WP_353472757.1">
    <property type="nucleotide sequence ID" value="NZ_CP123384.1"/>
</dbReference>
<dbReference type="EMBL" id="CP123384">
    <property type="protein sequence ID" value="XCC93932.1"/>
    <property type="molecule type" value="Genomic_DNA"/>
</dbReference>
<gene>
    <name evidence="3" type="ORF">PVT71_01635</name>
</gene>
<accession>A0AAU8AG61</accession>
<dbReference type="GO" id="GO:0016301">
    <property type="term" value="F:kinase activity"/>
    <property type="evidence" value="ECO:0007669"/>
    <property type="project" value="UniProtKB-UniRule"/>
</dbReference>
<evidence type="ECO:0000256" key="2">
    <source>
        <dbReference type="PIRNR" id="PIRNR006221"/>
    </source>
</evidence>
<dbReference type="Pfam" id="PF03881">
    <property type="entry name" value="Fructosamin_kin"/>
    <property type="match status" value="1"/>
</dbReference>
<dbReference type="InterPro" id="IPR016477">
    <property type="entry name" value="Fructo-/Ketosamine-3-kinase"/>
</dbReference>
<organism evidence="3">
    <name type="scientific">Alloyangia sp. H15</name>
    <dbReference type="NCBI Taxonomy" id="3029062"/>
    <lineage>
        <taxon>Bacteria</taxon>
        <taxon>Pseudomonadati</taxon>
        <taxon>Pseudomonadota</taxon>
        <taxon>Alphaproteobacteria</taxon>
        <taxon>Rhodobacterales</taxon>
        <taxon>Roseobacteraceae</taxon>
        <taxon>Alloyangia</taxon>
    </lineage>
</organism>
<evidence type="ECO:0000256" key="1">
    <source>
        <dbReference type="ARBA" id="ARBA00009460"/>
    </source>
</evidence>
<dbReference type="Gene3D" id="3.30.200.20">
    <property type="entry name" value="Phosphorylase Kinase, domain 1"/>
    <property type="match status" value="1"/>
</dbReference>
<comment type="similarity">
    <text evidence="1 2">Belongs to the fructosamine kinase family.</text>
</comment>
<proteinExistence type="inferred from homology"/>
<protein>
    <submittedName>
        <fullName evidence="3">Fructosamine kinase family protein</fullName>
    </submittedName>
</protein>
<dbReference type="SUPFAM" id="SSF56112">
    <property type="entry name" value="Protein kinase-like (PK-like)"/>
    <property type="match status" value="1"/>
</dbReference>
<dbReference type="PANTHER" id="PTHR12149:SF8">
    <property type="entry name" value="PROTEIN-RIBULOSAMINE 3-KINASE"/>
    <property type="match status" value="1"/>
</dbReference>